<evidence type="ECO:0000313" key="1">
    <source>
        <dbReference type="EMBL" id="AFM26063.1"/>
    </source>
</evidence>
<gene>
    <name evidence="1" type="ordered locus">Desti_3409</name>
</gene>
<name>I4C922_DESTA</name>
<keyword evidence="2" id="KW-1185">Reference proteome</keyword>
<proteinExistence type="predicted"/>
<evidence type="ECO:0000313" key="2">
    <source>
        <dbReference type="Proteomes" id="UP000006055"/>
    </source>
</evidence>
<dbReference type="HOGENOM" id="CLU_191332_0_0_7"/>
<dbReference type="RefSeq" id="WP_014811197.1">
    <property type="nucleotide sequence ID" value="NC_018025.1"/>
</dbReference>
<dbReference type="EMBL" id="CP003360">
    <property type="protein sequence ID" value="AFM26063.1"/>
    <property type="molecule type" value="Genomic_DNA"/>
</dbReference>
<protein>
    <submittedName>
        <fullName evidence="1">Uncharacterized protein</fullName>
    </submittedName>
</protein>
<organism evidence="1 2">
    <name type="scientific">Desulfomonile tiedjei (strain ATCC 49306 / DSM 6799 / DCB-1)</name>
    <dbReference type="NCBI Taxonomy" id="706587"/>
    <lineage>
        <taxon>Bacteria</taxon>
        <taxon>Pseudomonadati</taxon>
        <taxon>Thermodesulfobacteriota</taxon>
        <taxon>Desulfomonilia</taxon>
        <taxon>Desulfomonilales</taxon>
        <taxon>Desulfomonilaceae</taxon>
        <taxon>Desulfomonile</taxon>
    </lineage>
</organism>
<reference evidence="2" key="1">
    <citation type="submission" date="2012-06" db="EMBL/GenBank/DDBJ databases">
        <title>Complete sequence of chromosome of Desulfomonile tiedjei DSM 6799.</title>
        <authorList>
            <person name="Lucas S."/>
            <person name="Copeland A."/>
            <person name="Lapidus A."/>
            <person name="Glavina del Rio T."/>
            <person name="Dalin E."/>
            <person name="Tice H."/>
            <person name="Bruce D."/>
            <person name="Goodwin L."/>
            <person name="Pitluck S."/>
            <person name="Peters L."/>
            <person name="Ovchinnikova G."/>
            <person name="Zeytun A."/>
            <person name="Lu M."/>
            <person name="Kyrpides N."/>
            <person name="Mavromatis K."/>
            <person name="Ivanova N."/>
            <person name="Brettin T."/>
            <person name="Detter J.C."/>
            <person name="Han C."/>
            <person name="Larimer F."/>
            <person name="Land M."/>
            <person name="Hauser L."/>
            <person name="Markowitz V."/>
            <person name="Cheng J.-F."/>
            <person name="Hugenholtz P."/>
            <person name="Woyke T."/>
            <person name="Wu D."/>
            <person name="Spring S."/>
            <person name="Schroeder M."/>
            <person name="Brambilla E."/>
            <person name="Klenk H.-P."/>
            <person name="Eisen J.A."/>
        </authorList>
    </citation>
    <scope>NUCLEOTIDE SEQUENCE [LARGE SCALE GENOMIC DNA]</scope>
    <source>
        <strain evidence="2">ATCC 49306 / DSM 6799 / DCB-1</strain>
    </source>
</reference>
<dbReference type="Proteomes" id="UP000006055">
    <property type="component" value="Chromosome"/>
</dbReference>
<accession>I4C922</accession>
<sequence length="86" mass="9179">MATKAKPAAAVEEPAPGTVERHISLEMERGSVAVSRNGLTLSVSGKNVQLRKQSPLNLSFDSGEVEYDDGEIQVKAEGDAIKLQLD</sequence>
<dbReference type="KEGG" id="dti:Desti_3409"/>
<dbReference type="AlphaFoldDB" id="I4C922"/>
<dbReference type="STRING" id="706587.Desti_3409"/>